<dbReference type="PANTHER" id="PTHR18896">
    <property type="entry name" value="PHOSPHOLIPASE D"/>
    <property type="match status" value="1"/>
</dbReference>
<feature type="region of interest" description="Disordered" evidence="8">
    <location>
        <begin position="805"/>
        <end position="841"/>
    </location>
</feature>
<name>A0A9P6KCN5_9FUNG</name>
<feature type="compositionally biased region" description="Low complexity" evidence="8">
    <location>
        <begin position="904"/>
        <end position="923"/>
    </location>
</feature>
<evidence type="ECO:0000313" key="11">
    <source>
        <dbReference type="EMBL" id="KAF9579865.1"/>
    </source>
</evidence>
<dbReference type="InterPro" id="IPR016555">
    <property type="entry name" value="PLipase_D_euk"/>
</dbReference>
<evidence type="ECO:0000256" key="1">
    <source>
        <dbReference type="ARBA" id="ARBA00000798"/>
    </source>
</evidence>
<feature type="region of interest" description="Disordered" evidence="8">
    <location>
        <begin position="1052"/>
        <end position="1096"/>
    </location>
</feature>
<evidence type="ECO:0000256" key="3">
    <source>
        <dbReference type="ARBA" id="ARBA00012027"/>
    </source>
</evidence>
<keyword evidence="7" id="KW-0443">Lipid metabolism</keyword>
<reference evidence="11" key="1">
    <citation type="journal article" date="2020" name="Fungal Divers.">
        <title>Resolving the Mortierellaceae phylogeny through synthesis of multi-gene phylogenetics and phylogenomics.</title>
        <authorList>
            <person name="Vandepol N."/>
            <person name="Liber J."/>
            <person name="Desiro A."/>
            <person name="Na H."/>
            <person name="Kennedy M."/>
            <person name="Barry K."/>
            <person name="Grigoriev I.V."/>
            <person name="Miller A.N."/>
            <person name="O'Donnell K."/>
            <person name="Stajich J.E."/>
            <person name="Bonito G."/>
        </authorList>
    </citation>
    <scope>NUCLEOTIDE SEQUENCE</scope>
    <source>
        <strain evidence="11">KOD1015</strain>
    </source>
</reference>
<dbReference type="GO" id="GO:0035556">
    <property type="term" value="P:intracellular signal transduction"/>
    <property type="evidence" value="ECO:0007669"/>
    <property type="project" value="InterPro"/>
</dbReference>
<dbReference type="Gene3D" id="3.30.1520.10">
    <property type="entry name" value="Phox-like domain"/>
    <property type="match status" value="1"/>
</dbReference>
<accession>A0A9P6KCN5</accession>
<feature type="domain" description="PX" evidence="10">
    <location>
        <begin position="5"/>
        <end position="132"/>
    </location>
</feature>
<dbReference type="GO" id="GO:0004630">
    <property type="term" value="F:phospholipase D activity"/>
    <property type="evidence" value="ECO:0007669"/>
    <property type="project" value="UniProtKB-EC"/>
</dbReference>
<evidence type="ECO:0000259" key="10">
    <source>
        <dbReference type="PROSITE" id="PS50195"/>
    </source>
</evidence>
<dbReference type="InterPro" id="IPR001683">
    <property type="entry name" value="PX_dom"/>
</dbReference>
<gene>
    <name evidence="11" type="ORF">BGW38_003703</name>
</gene>
<evidence type="ECO:0000256" key="6">
    <source>
        <dbReference type="ARBA" id="ARBA00022963"/>
    </source>
</evidence>
<dbReference type="SMART" id="SM00155">
    <property type="entry name" value="PLDc"/>
    <property type="match status" value="2"/>
</dbReference>
<proteinExistence type="inferred from homology"/>
<dbReference type="OrthoDB" id="14911at2759"/>
<feature type="domain" description="PLD phosphodiesterase" evidence="9">
    <location>
        <begin position="936"/>
        <end position="963"/>
    </location>
</feature>
<evidence type="ECO:0000256" key="5">
    <source>
        <dbReference type="ARBA" id="ARBA00022801"/>
    </source>
</evidence>
<evidence type="ECO:0000256" key="4">
    <source>
        <dbReference type="ARBA" id="ARBA00022737"/>
    </source>
</evidence>
<dbReference type="PIRSF" id="PIRSF009376">
    <property type="entry name" value="Phospholipase_D_euk"/>
    <property type="match status" value="1"/>
</dbReference>
<keyword evidence="5" id="KW-0378">Hydrolase</keyword>
<dbReference type="PROSITE" id="PS50195">
    <property type="entry name" value="PX"/>
    <property type="match status" value="1"/>
</dbReference>
<feature type="region of interest" description="Disordered" evidence="8">
    <location>
        <begin position="875"/>
        <end position="925"/>
    </location>
</feature>
<dbReference type="GO" id="GO:0035091">
    <property type="term" value="F:phosphatidylinositol binding"/>
    <property type="evidence" value="ECO:0007669"/>
    <property type="project" value="InterPro"/>
</dbReference>
<dbReference type="PROSITE" id="PS50035">
    <property type="entry name" value="PLD"/>
    <property type="match status" value="2"/>
</dbReference>
<dbReference type="InterPro" id="IPR015679">
    <property type="entry name" value="PLipase_D_fam"/>
</dbReference>
<dbReference type="SUPFAM" id="SSF64268">
    <property type="entry name" value="PX domain"/>
    <property type="match status" value="1"/>
</dbReference>
<comment type="caution">
    <text evidence="11">The sequence shown here is derived from an EMBL/GenBank/DDBJ whole genome shotgun (WGS) entry which is preliminary data.</text>
</comment>
<dbReference type="CDD" id="cd06093">
    <property type="entry name" value="PX_domain"/>
    <property type="match status" value="1"/>
</dbReference>
<comment type="similarity">
    <text evidence="2">Belongs to the phospholipase D family.</text>
</comment>
<dbReference type="GO" id="GO:0009395">
    <property type="term" value="P:phospholipid catabolic process"/>
    <property type="evidence" value="ECO:0007669"/>
    <property type="project" value="TreeGrafter"/>
</dbReference>
<dbReference type="EMBL" id="JAABOA010002440">
    <property type="protein sequence ID" value="KAF9579865.1"/>
    <property type="molecule type" value="Genomic_DNA"/>
</dbReference>
<keyword evidence="12" id="KW-1185">Reference proteome</keyword>
<dbReference type="EC" id="3.1.4.4" evidence="3"/>
<dbReference type="Proteomes" id="UP000780801">
    <property type="component" value="Unassembled WGS sequence"/>
</dbReference>
<dbReference type="PANTHER" id="PTHR18896:SF76">
    <property type="entry name" value="PHOSPHOLIPASE"/>
    <property type="match status" value="1"/>
</dbReference>
<dbReference type="InterPro" id="IPR001736">
    <property type="entry name" value="PLipase_D/transphosphatidylase"/>
</dbReference>
<dbReference type="CDD" id="cd09141">
    <property type="entry name" value="PLDc_vPLD1_2_yPLD_like_2"/>
    <property type="match status" value="1"/>
</dbReference>
<dbReference type="InterPro" id="IPR036871">
    <property type="entry name" value="PX_dom_sf"/>
</dbReference>
<comment type="catalytic activity">
    <reaction evidence="1">
        <text>a 1,2-diacyl-sn-glycero-3-phosphocholine + H2O = a 1,2-diacyl-sn-glycero-3-phosphate + choline + H(+)</text>
        <dbReference type="Rhea" id="RHEA:14445"/>
        <dbReference type="ChEBI" id="CHEBI:15354"/>
        <dbReference type="ChEBI" id="CHEBI:15377"/>
        <dbReference type="ChEBI" id="CHEBI:15378"/>
        <dbReference type="ChEBI" id="CHEBI:57643"/>
        <dbReference type="ChEBI" id="CHEBI:58608"/>
        <dbReference type="EC" id="3.1.4.4"/>
    </reaction>
</comment>
<keyword evidence="6" id="KW-0442">Lipid degradation</keyword>
<dbReference type="Gene3D" id="3.30.870.10">
    <property type="entry name" value="Endonuclease Chain A"/>
    <property type="match status" value="3"/>
</dbReference>
<feature type="non-terminal residue" evidence="11">
    <location>
        <position position="1247"/>
    </location>
</feature>
<dbReference type="CDD" id="cd09138">
    <property type="entry name" value="PLDc_vPLD1_2_yPLD_like_1"/>
    <property type="match status" value="1"/>
</dbReference>
<feature type="domain" description="PLD phosphodiesterase" evidence="9">
    <location>
        <begin position="378"/>
        <end position="405"/>
    </location>
</feature>
<dbReference type="SUPFAM" id="SSF56024">
    <property type="entry name" value="Phospholipase D/nuclease"/>
    <property type="match status" value="2"/>
</dbReference>
<feature type="compositionally biased region" description="Basic and acidic residues" evidence="8">
    <location>
        <begin position="810"/>
        <end position="829"/>
    </location>
</feature>
<protein>
    <recommendedName>
        <fullName evidence="3">phospholipase D</fullName>
        <ecNumber evidence="3">3.1.4.4</ecNumber>
    </recommendedName>
</protein>
<keyword evidence="4" id="KW-0677">Repeat</keyword>
<feature type="compositionally biased region" description="Low complexity" evidence="8">
    <location>
        <begin position="1055"/>
        <end position="1079"/>
    </location>
</feature>
<evidence type="ECO:0000256" key="2">
    <source>
        <dbReference type="ARBA" id="ARBA00008664"/>
    </source>
</evidence>
<sequence length="1247" mass="142508">PPVLFHFFKLAIVDSEVKPDVSRQVIFRIELQYGDIKWVITRSLYEFYKLHLSLTAKNYQDMPRFPDQAAWAYTMAMTTLGMGYDDTEGYAREHNLARRKALQSYLLQVLECLSGVVAYDLYEFLEISAMSMTKDMGWKAKEGHVSTKAVDETNSICGLPAVWFQKVDRSWAVLRDSYIAFCPSTSEDECSDVFMFDQNFYVLEHMSPHLGFVDHHIEIGNNFRRIEMRADNSREVGEWIDHFNRMKRASPWVLSHRFGSFAPQREDAKVRYYVDGKDYFHAVSDALLAAKSEIYIADWWLSPELYLRRPPEKNEEFRLDRLLQRKAQEGVKIYIVVYKEVSIALTLDSAHTKTWLQDLHPNIQVQRHPDHLKVNGTQFWAHHEKICVVDCRMAFIGGLDLCFGRYDSRTHQLSDYHPSGKGVIWPGQDYSNPRIKDFANVKDYGSDLIERKLLGRMPWHDVSIGVAGQPARDIARHFVQRWNFVKREKGMKKTHMKFLTPKGEFVSTRNETGWTGSQKVQILRSSTRWSQGVDLERSIQDAYLECIEKAEHFIYIENQFFVTLAAENGNPDIKNTIGIALVNRIVRAHNEGKKFRVIVVMPLMPAFEADIMSGDAGTLRKVMHFQYMSICRGGNSVLEQLVANGIDPDQYIGFFGLRSFDRIKHGKFDAIVEAVKEAEEAGSLNEEDKVMAAEAAVGEEVVAAVVEESSAEAAEPQSTHKLRDRLKAKLAQHDDEDISRRKSLATKFLLDPLPNDQDAERIKKIAARRKASDKRRTWDESITKRAMNRCKKEHGFIPAATERTMGNTSRNERIKRNTDRAEQKAKENHYQGGTTENSEPHVIDGLGTIIKTKVEDWKGPKDVNSIEPTGHKIRNALFNRGGDSDVEREREEDEDIIEPRPDSASDFSVGASSTSSTGAGSEDTALENEVEDFVTEQLYIHSKLMIVDDRIIIIGSANINDRSQLGFRDSEIAIVVEDTDMVPSRMNGEPYQAGRLAHTLRSDLFREHLGLLSHVEHDVVTKASVLPVNLDKPSKDPAQVRKELMRAIYEEKQQQEQQQQASLQPQSSTQQQQQPQSSNQRRRKKRGPVTQGYQGAEGYLQVTMPDEEEDEAFQKWHSTLAQGQEKLAAGQDPKAAKEIVMDPVHDSFYESWWRRVANTNTLIFREVFHCVPDDTVENWNDYKEFVPDPKKVLVGHVCMPDATVESVMEKLQMVTGHLVEFPTKFLCQENLLGNVVEGVVTPMEIFT</sequence>
<evidence type="ECO:0000256" key="8">
    <source>
        <dbReference type="SAM" id="MobiDB-lite"/>
    </source>
</evidence>
<evidence type="ECO:0000256" key="7">
    <source>
        <dbReference type="ARBA" id="ARBA00023098"/>
    </source>
</evidence>
<dbReference type="AlphaFoldDB" id="A0A9P6KCN5"/>
<evidence type="ECO:0000313" key="12">
    <source>
        <dbReference type="Proteomes" id="UP000780801"/>
    </source>
</evidence>
<feature type="non-terminal residue" evidence="11">
    <location>
        <position position="1"/>
    </location>
</feature>
<organism evidence="11 12">
    <name type="scientific">Lunasporangiospora selenospora</name>
    <dbReference type="NCBI Taxonomy" id="979761"/>
    <lineage>
        <taxon>Eukaryota</taxon>
        <taxon>Fungi</taxon>
        <taxon>Fungi incertae sedis</taxon>
        <taxon>Mucoromycota</taxon>
        <taxon>Mortierellomycotina</taxon>
        <taxon>Mortierellomycetes</taxon>
        <taxon>Mortierellales</taxon>
        <taxon>Mortierellaceae</taxon>
        <taxon>Lunasporangiospora</taxon>
    </lineage>
</organism>
<evidence type="ECO:0000259" key="9">
    <source>
        <dbReference type="PROSITE" id="PS50035"/>
    </source>
</evidence>
<dbReference type="GO" id="GO:0006654">
    <property type="term" value="P:phosphatidic acid biosynthetic process"/>
    <property type="evidence" value="ECO:0007669"/>
    <property type="project" value="InterPro"/>
</dbReference>
<dbReference type="Pfam" id="PF00614">
    <property type="entry name" value="PLDc"/>
    <property type="match status" value="2"/>
</dbReference>